<reference evidence="8" key="1">
    <citation type="submission" date="2021-03" db="EMBL/GenBank/DDBJ databases">
        <authorList>
            <person name="Tagirdzhanova G."/>
        </authorList>
    </citation>
    <scope>NUCLEOTIDE SEQUENCE</scope>
</reference>
<organism evidence="8 9">
    <name type="scientific">Heterodermia speciosa</name>
    <dbReference type="NCBI Taxonomy" id="116794"/>
    <lineage>
        <taxon>Eukaryota</taxon>
        <taxon>Fungi</taxon>
        <taxon>Dikarya</taxon>
        <taxon>Ascomycota</taxon>
        <taxon>Pezizomycotina</taxon>
        <taxon>Lecanoromycetes</taxon>
        <taxon>OSLEUM clade</taxon>
        <taxon>Lecanoromycetidae</taxon>
        <taxon>Caliciales</taxon>
        <taxon>Physciaceae</taxon>
        <taxon>Heterodermia</taxon>
    </lineage>
</organism>
<accession>A0A8H3J4V6</accession>
<comment type="similarity">
    <text evidence="2">Belongs to the cytochrome P450 family.</text>
</comment>
<evidence type="ECO:0000256" key="1">
    <source>
        <dbReference type="ARBA" id="ARBA00001971"/>
    </source>
</evidence>
<evidence type="ECO:0000256" key="3">
    <source>
        <dbReference type="ARBA" id="ARBA00022723"/>
    </source>
</evidence>
<keyword evidence="9" id="KW-1185">Reference proteome</keyword>
<evidence type="ECO:0000313" key="8">
    <source>
        <dbReference type="EMBL" id="CAF9940722.1"/>
    </source>
</evidence>
<dbReference type="PANTHER" id="PTHR47582:SF1">
    <property type="entry name" value="P450, PUTATIVE (EUROFUNG)-RELATED"/>
    <property type="match status" value="1"/>
</dbReference>
<dbReference type="GO" id="GO:0004497">
    <property type="term" value="F:monooxygenase activity"/>
    <property type="evidence" value="ECO:0007669"/>
    <property type="project" value="InterPro"/>
</dbReference>
<comment type="caution">
    <text evidence="8">The sequence shown here is derived from an EMBL/GenBank/DDBJ whole genome shotgun (WGS) entry which is preliminary data.</text>
</comment>
<dbReference type="Pfam" id="PF00067">
    <property type="entry name" value="p450"/>
    <property type="match status" value="1"/>
</dbReference>
<protein>
    <recommendedName>
        <fullName evidence="10">Cytochrome P450</fullName>
    </recommendedName>
</protein>
<dbReference type="InterPro" id="IPR002403">
    <property type="entry name" value="Cyt_P450_E_grp-IV"/>
</dbReference>
<keyword evidence="3 5" id="KW-0479">Metal-binding</keyword>
<name>A0A8H3J4V6_9LECA</name>
<comment type="cofactor">
    <cofactor evidence="1 5">
        <name>heme</name>
        <dbReference type="ChEBI" id="CHEBI:30413"/>
    </cofactor>
</comment>
<dbReference type="AlphaFoldDB" id="A0A8H3J4V6"/>
<evidence type="ECO:0000256" key="4">
    <source>
        <dbReference type="ARBA" id="ARBA00023004"/>
    </source>
</evidence>
<dbReference type="InterPro" id="IPR001128">
    <property type="entry name" value="Cyt_P450"/>
</dbReference>
<gene>
    <name evidence="8" type="ORF">HETSPECPRED_002621</name>
</gene>
<dbReference type="EMBL" id="CAJPDS010000161">
    <property type="protein sequence ID" value="CAF9940722.1"/>
    <property type="molecule type" value="Genomic_DNA"/>
</dbReference>
<keyword evidence="5" id="KW-0349">Heme</keyword>
<feature type="transmembrane region" description="Helical" evidence="7">
    <location>
        <begin position="290"/>
        <end position="312"/>
    </location>
</feature>
<dbReference type="Proteomes" id="UP000664521">
    <property type="component" value="Unassembled WGS sequence"/>
</dbReference>
<evidence type="ECO:0000256" key="2">
    <source>
        <dbReference type="ARBA" id="ARBA00010617"/>
    </source>
</evidence>
<feature type="binding site" description="axial binding residue" evidence="5">
    <location>
        <position position="465"/>
    </location>
    <ligand>
        <name>heme</name>
        <dbReference type="ChEBI" id="CHEBI:30413"/>
    </ligand>
    <ligandPart>
        <name>Fe</name>
        <dbReference type="ChEBI" id="CHEBI:18248"/>
    </ligandPart>
</feature>
<feature type="transmembrane region" description="Helical" evidence="7">
    <location>
        <begin position="12"/>
        <end position="31"/>
    </location>
</feature>
<keyword evidence="4 5" id="KW-0408">Iron</keyword>
<dbReference type="InterPro" id="IPR053007">
    <property type="entry name" value="CYP450_monoxygenase_sec-met"/>
</dbReference>
<evidence type="ECO:0000256" key="6">
    <source>
        <dbReference type="SAM" id="MobiDB-lite"/>
    </source>
</evidence>
<dbReference type="OrthoDB" id="1470350at2759"/>
<evidence type="ECO:0000256" key="7">
    <source>
        <dbReference type="SAM" id="Phobius"/>
    </source>
</evidence>
<dbReference type="GO" id="GO:0016705">
    <property type="term" value="F:oxidoreductase activity, acting on paired donors, with incorporation or reduction of molecular oxygen"/>
    <property type="evidence" value="ECO:0007669"/>
    <property type="project" value="InterPro"/>
</dbReference>
<dbReference type="InterPro" id="IPR036396">
    <property type="entry name" value="Cyt_P450_sf"/>
</dbReference>
<feature type="transmembrane region" description="Helical" evidence="7">
    <location>
        <begin position="47"/>
        <end position="65"/>
    </location>
</feature>
<dbReference type="PRINTS" id="PR00465">
    <property type="entry name" value="EP450IV"/>
</dbReference>
<feature type="region of interest" description="Disordered" evidence="6">
    <location>
        <begin position="426"/>
        <end position="447"/>
    </location>
</feature>
<dbReference type="Gene3D" id="1.10.630.10">
    <property type="entry name" value="Cytochrome P450"/>
    <property type="match status" value="1"/>
</dbReference>
<dbReference type="GO" id="GO:0005506">
    <property type="term" value="F:iron ion binding"/>
    <property type="evidence" value="ECO:0007669"/>
    <property type="project" value="InterPro"/>
</dbReference>
<evidence type="ECO:0008006" key="10">
    <source>
        <dbReference type="Google" id="ProtNLM"/>
    </source>
</evidence>
<dbReference type="CDD" id="cd11040">
    <property type="entry name" value="CYP7_CYP8-like"/>
    <property type="match status" value="1"/>
</dbReference>
<dbReference type="GO" id="GO:0020037">
    <property type="term" value="F:heme binding"/>
    <property type="evidence" value="ECO:0007669"/>
    <property type="project" value="InterPro"/>
</dbReference>
<keyword evidence="7" id="KW-0472">Membrane</keyword>
<sequence>MEQLTQHVFNSPISTTLAGVVGLFFFLGLVFRSKKDAQEPPYINPDIPIFGHMWGLWFVGSRYLVKLAKKYKYPIYTLKVPGGKVYVACQPETIIAIEKNPKAVAFSPLAANVISRLSAVSSKTKAAMFENIIAEDGEYGYFPEITKEVHASLRPGANLNIMSATVASTTTKSVSELWGKKTRFQLLEWVQHAFSMGSTNAIYGPMNPFKDPKVESGFWDFDGGVSTLLLSVFPALTCPKGHSGRVRAWAGFEKYYLAGGHEQGSVLTQARYKIARQKDIAVKDIARLEVTMIIGILTNTVPSGFWMIYFMYSQPDLLAELREELDAIVEPISKYSEHGADTNDGAYTHVLNLNRIKDECPLFNGTWQETLRSTTCGISSRIVTRDILLNDRFLLKKDAVVELPNNATHSSPDLWGRSVERFNPRRFLKPNVSDPPLTSEEKAAGDKHKIPRATFRPFGGGTSLCAGRHQASNQLLGAMAMFCAGFDVVPMLAGQEGRWEWPGAHGHTIAAAVDSPDHDIPVDVSPRKGMEGRKWLLSTMELGAKDPADGSALAA</sequence>
<evidence type="ECO:0000313" key="9">
    <source>
        <dbReference type="Proteomes" id="UP000664521"/>
    </source>
</evidence>
<keyword evidence="7" id="KW-1133">Transmembrane helix</keyword>
<proteinExistence type="inferred from homology"/>
<dbReference type="SUPFAM" id="SSF48264">
    <property type="entry name" value="Cytochrome P450"/>
    <property type="match status" value="1"/>
</dbReference>
<keyword evidence="7" id="KW-0812">Transmembrane</keyword>
<dbReference type="PANTHER" id="PTHR47582">
    <property type="entry name" value="P450, PUTATIVE (EUROFUNG)-RELATED"/>
    <property type="match status" value="1"/>
</dbReference>
<evidence type="ECO:0000256" key="5">
    <source>
        <dbReference type="PIRSR" id="PIRSR602403-1"/>
    </source>
</evidence>